<comment type="caution">
    <text evidence="1">The sequence shown here is derived from an EMBL/GenBank/DDBJ whole genome shotgun (WGS) entry which is preliminary data.</text>
</comment>
<dbReference type="EMBL" id="DSTX01000007">
    <property type="protein sequence ID" value="HFK20535.1"/>
    <property type="molecule type" value="Genomic_DNA"/>
</dbReference>
<reference evidence="1" key="1">
    <citation type="journal article" date="2020" name="mSystems">
        <title>Genome- and Community-Level Interaction Insights into Carbon Utilization and Element Cycling Functions of Hydrothermarchaeota in Hydrothermal Sediment.</title>
        <authorList>
            <person name="Zhou Z."/>
            <person name="Liu Y."/>
            <person name="Xu W."/>
            <person name="Pan J."/>
            <person name="Luo Z.H."/>
            <person name="Li M."/>
        </authorList>
    </citation>
    <scope>NUCLEOTIDE SEQUENCE [LARGE SCALE GENOMIC DNA]</scope>
    <source>
        <strain evidence="1">SpSt-468</strain>
    </source>
</reference>
<evidence type="ECO:0000313" key="1">
    <source>
        <dbReference type="EMBL" id="HFK20535.1"/>
    </source>
</evidence>
<dbReference type="AlphaFoldDB" id="A0A7C3J246"/>
<protein>
    <submittedName>
        <fullName evidence="1">Uncharacterized protein</fullName>
    </submittedName>
</protein>
<organism evidence="1">
    <name type="scientific">Candidatus Methanomethylicus mesodigestus</name>
    <dbReference type="NCBI Taxonomy" id="1867258"/>
    <lineage>
        <taxon>Archaea</taxon>
        <taxon>Thermoproteota</taxon>
        <taxon>Methanosuratincolia</taxon>
        <taxon>Candidatus Methanomethylicales</taxon>
        <taxon>Candidatus Methanomethylicaceae</taxon>
        <taxon>Candidatus Methanomethylicus</taxon>
    </lineage>
</organism>
<name>A0A7C3J246_9CREN</name>
<gene>
    <name evidence="1" type="ORF">ENS19_04550</name>
</gene>
<sequence>MTEEPTTSSPRTFRIDADVMRGLEEEARRQGATVNGLTCRILRKYVKIGTKLEQFGILSFPKNDVLLIMNSVTDEELARLGLQIGKSSAKEIMLQLFGELSINTFRQFLSLYFNGYANWASFSEERRGDALEIRIGHSLGDKWSIFLKNYLEGAITETLKKKPEFKYVSSYSIILSITY</sequence>
<proteinExistence type="predicted"/>
<accession>A0A7C3J246</accession>